<organism evidence="2 3">
    <name type="scientific">Flintibacter hominis</name>
    <dbReference type="NCBI Taxonomy" id="2763048"/>
    <lineage>
        <taxon>Bacteria</taxon>
        <taxon>Bacillati</taxon>
        <taxon>Bacillota</taxon>
        <taxon>Clostridia</taxon>
        <taxon>Eubacteriales</taxon>
        <taxon>Flintibacter</taxon>
    </lineage>
</organism>
<protein>
    <submittedName>
        <fullName evidence="2">Uncharacterized protein</fullName>
    </submittedName>
</protein>
<feature type="compositionally biased region" description="Low complexity" evidence="1">
    <location>
        <begin position="88"/>
        <end position="99"/>
    </location>
</feature>
<comment type="caution">
    <text evidence="2">The sequence shown here is derived from an EMBL/GenBank/DDBJ whole genome shotgun (WGS) entry which is preliminary data.</text>
</comment>
<feature type="compositionally biased region" description="Gly residues" evidence="1">
    <location>
        <begin position="235"/>
        <end position="245"/>
    </location>
</feature>
<proteinExistence type="predicted"/>
<keyword evidence="3" id="KW-1185">Reference proteome</keyword>
<evidence type="ECO:0000256" key="1">
    <source>
        <dbReference type="SAM" id="MobiDB-lite"/>
    </source>
</evidence>
<reference evidence="2" key="1">
    <citation type="submission" date="2020-08" db="EMBL/GenBank/DDBJ databases">
        <title>Genome public.</title>
        <authorList>
            <person name="Liu C."/>
            <person name="Sun Q."/>
        </authorList>
    </citation>
    <scope>NUCLEOTIDE SEQUENCE</scope>
    <source>
        <strain evidence="2">NSJ-23</strain>
    </source>
</reference>
<feature type="region of interest" description="Disordered" evidence="1">
    <location>
        <begin position="182"/>
        <end position="214"/>
    </location>
</feature>
<accession>A0A8J6M7C7</accession>
<dbReference type="Proteomes" id="UP000628736">
    <property type="component" value="Unassembled WGS sequence"/>
</dbReference>
<feature type="region of interest" description="Disordered" evidence="1">
    <location>
        <begin position="134"/>
        <end position="159"/>
    </location>
</feature>
<feature type="region of interest" description="Disordered" evidence="1">
    <location>
        <begin position="230"/>
        <end position="282"/>
    </location>
</feature>
<feature type="compositionally biased region" description="Gly residues" evidence="1">
    <location>
        <begin position="100"/>
        <end position="109"/>
    </location>
</feature>
<dbReference type="AlphaFoldDB" id="A0A8J6M7C7"/>
<feature type="compositionally biased region" description="Low complexity" evidence="1">
    <location>
        <begin position="246"/>
        <end position="258"/>
    </location>
</feature>
<feature type="compositionally biased region" description="Gly residues" evidence="1">
    <location>
        <begin position="182"/>
        <end position="202"/>
    </location>
</feature>
<dbReference type="EMBL" id="JACOPO010000023">
    <property type="protein sequence ID" value="MBC5723834.1"/>
    <property type="molecule type" value="Genomic_DNA"/>
</dbReference>
<feature type="compositionally biased region" description="Low complexity" evidence="1">
    <location>
        <begin position="138"/>
        <end position="159"/>
    </location>
</feature>
<feature type="region of interest" description="Disordered" evidence="1">
    <location>
        <begin position="82"/>
        <end position="113"/>
    </location>
</feature>
<evidence type="ECO:0000313" key="3">
    <source>
        <dbReference type="Proteomes" id="UP000628736"/>
    </source>
</evidence>
<evidence type="ECO:0000313" key="2">
    <source>
        <dbReference type="EMBL" id="MBC5723834.1"/>
    </source>
</evidence>
<sequence>MLVGFVPPKFEQVVTYDEHEVLTGSGTWTVPEGVTQVVVVLIGGGGAGGNGNDGTGDFYGGFGTDKYDTQTISIYTSDSAGQTKTGNASITATGSTTEAGTGGTGGSAGSPGKVYQKTIEVSAGETISYICGSGGQSNGSSGEDTVFGEESSASGSAESAGYTDIVTGITYAKSGLPGSDGADGGTAGNNGGDAGEIAGGTGRPSYSNQKNGSDGGSYANYTSTYSVNASVSSSGSGGGGAGGPSGANNGTAGSSSTAPSFNLSVREPSGTGTFIPSKAGSGGKGADGASAALYGCGGDGGGGGGGGGAAGNYNLTVRNNASIKITSAPSSTRKINFSAHVKTYDNYSGSGGAGGAGGAGGDGCIILYYGAQKKIESGPVMDRTGRFILDKLGRRFVV</sequence>
<gene>
    <name evidence="2" type="ORF">H8S11_13625</name>
</gene>
<name>A0A8J6M7C7_9FIRM</name>